<dbReference type="EMBL" id="JAHUZB010000001">
    <property type="protein sequence ID" value="MBV7389102.1"/>
    <property type="molecule type" value="Genomic_DNA"/>
</dbReference>
<reference evidence="2 3" key="1">
    <citation type="submission" date="2021-06" db="EMBL/GenBank/DDBJ databases">
        <title>Enterococcus alishanensis sp. nov., a novel lactic acid bacterium isolated from fresh coffee beans.</title>
        <authorList>
            <person name="Chen Y.-S."/>
        </authorList>
    </citation>
    <scope>NUCLEOTIDE SEQUENCE [LARGE SCALE GENOMIC DNA]</scope>
    <source>
        <strain evidence="2 3">ALS3</strain>
    </source>
</reference>
<comment type="caution">
    <text evidence="2">The sequence shown here is derived from an EMBL/GenBank/DDBJ whole genome shotgun (WGS) entry which is preliminary data.</text>
</comment>
<sequence>MSASEHILRNLIKIVAILLAGVLLFIIGSMIGFGVVGDGNPFSVLLPGVWRHILEFMQ</sequence>
<dbReference type="InterPro" id="IPR024596">
    <property type="entry name" value="RNApol_su_b/EpuA"/>
</dbReference>
<keyword evidence="3" id="KW-1185">Reference proteome</keyword>
<organism evidence="2 3">
    <name type="scientific">Enterococcus alishanensis</name>
    <dbReference type="NCBI Taxonomy" id="1303817"/>
    <lineage>
        <taxon>Bacteria</taxon>
        <taxon>Bacillati</taxon>
        <taxon>Bacillota</taxon>
        <taxon>Bacilli</taxon>
        <taxon>Lactobacillales</taxon>
        <taxon>Enterococcaceae</taxon>
        <taxon>Enterococcus</taxon>
    </lineage>
</organism>
<evidence type="ECO:0000256" key="1">
    <source>
        <dbReference type="SAM" id="Phobius"/>
    </source>
</evidence>
<dbReference type="GO" id="GO:0000428">
    <property type="term" value="C:DNA-directed RNA polymerase complex"/>
    <property type="evidence" value="ECO:0007669"/>
    <property type="project" value="UniProtKB-KW"/>
</dbReference>
<proteinExistence type="predicted"/>
<keyword evidence="2" id="KW-0804">Transcription</keyword>
<dbReference type="Proteomes" id="UP000774130">
    <property type="component" value="Unassembled WGS sequence"/>
</dbReference>
<feature type="transmembrane region" description="Helical" evidence="1">
    <location>
        <begin position="12"/>
        <end position="36"/>
    </location>
</feature>
<keyword evidence="2" id="KW-0240">DNA-directed RNA polymerase</keyword>
<gene>
    <name evidence="2" type="ORF">KUA55_00295</name>
</gene>
<keyword evidence="1" id="KW-0812">Transmembrane</keyword>
<keyword evidence="1" id="KW-0472">Membrane</keyword>
<dbReference type="Pfam" id="PF11772">
    <property type="entry name" value="EpuA"/>
    <property type="match status" value="1"/>
</dbReference>
<accession>A0ABS6T7I1</accession>
<dbReference type="RefSeq" id="WP_218324174.1">
    <property type="nucleotide sequence ID" value="NZ_JAHUZB010000001.1"/>
</dbReference>
<name>A0ABS6T7I1_9ENTE</name>
<evidence type="ECO:0000313" key="3">
    <source>
        <dbReference type="Proteomes" id="UP000774130"/>
    </source>
</evidence>
<keyword evidence="1" id="KW-1133">Transmembrane helix</keyword>
<protein>
    <submittedName>
        <fullName evidence="2">DNA-directed RNA polymerase subunit beta</fullName>
    </submittedName>
</protein>
<evidence type="ECO:0000313" key="2">
    <source>
        <dbReference type="EMBL" id="MBV7389102.1"/>
    </source>
</evidence>